<dbReference type="InterPro" id="IPR001258">
    <property type="entry name" value="NHL_repeat"/>
</dbReference>
<dbReference type="Pfam" id="PF01436">
    <property type="entry name" value="NHL"/>
    <property type="match status" value="1"/>
</dbReference>
<reference evidence="3" key="1">
    <citation type="submission" date="2021-02" db="EMBL/GenBank/DDBJ databases">
        <authorList>
            <person name="Nowell W R."/>
        </authorList>
    </citation>
    <scope>NUCLEOTIDE SEQUENCE</scope>
</reference>
<gene>
    <name evidence="3" type="ORF">OVN521_LOCUS51162</name>
</gene>
<keyword evidence="4" id="KW-1185">Reference proteome</keyword>
<evidence type="ECO:0000256" key="1">
    <source>
        <dbReference type="ARBA" id="ARBA00022737"/>
    </source>
</evidence>
<proteinExistence type="predicted"/>
<sequence>MRWPEEATQGTVIVGTSRRGRKANQLACPWAFSFDQHGNIYVLDHNNYRVQRFSLSG</sequence>
<comment type="caution">
    <text evidence="3">The sequence shown here is derived from an EMBL/GenBank/DDBJ whole genome shotgun (WGS) entry which is preliminary data.</text>
</comment>
<dbReference type="PROSITE" id="PS51125">
    <property type="entry name" value="NHL"/>
    <property type="match status" value="1"/>
</dbReference>
<feature type="repeat" description="NHL" evidence="2">
    <location>
        <begin position="17"/>
        <end position="56"/>
    </location>
</feature>
<name>A0A821N5S7_9BILA</name>
<protein>
    <recommendedName>
        <fullName evidence="5">6-bladed beta-propeller</fullName>
    </recommendedName>
</protein>
<accession>A0A821N5S7</accession>
<organism evidence="3 4">
    <name type="scientific">Rotaria magnacalcarata</name>
    <dbReference type="NCBI Taxonomy" id="392030"/>
    <lineage>
        <taxon>Eukaryota</taxon>
        <taxon>Metazoa</taxon>
        <taxon>Spiralia</taxon>
        <taxon>Gnathifera</taxon>
        <taxon>Rotifera</taxon>
        <taxon>Eurotatoria</taxon>
        <taxon>Bdelloidea</taxon>
        <taxon>Philodinida</taxon>
        <taxon>Philodinidae</taxon>
        <taxon>Rotaria</taxon>
    </lineage>
</organism>
<dbReference type="Proteomes" id="UP000663866">
    <property type="component" value="Unassembled WGS sequence"/>
</dbReference>
<dbReference type="SUPFAM" id="SSF63829">
    <property type="entry name" value="Calcium-dependent phosphotriesterase"/>
    <property type="match status" value="1"/>
</dbReference>
<evidence type="ECO:0008006" key="5">
    <source>
        <dbReference type="Google" id="ProtNLM"/>
    </source>
</evidence>
<dbReference type="AlphaFoldDB" id="A0A821N5S7"/>
<feature type="non-terminal residue" evidence="3">
    <location>
        <position position="1"/>
    </location>
</feature>
<evidence type="ECO:0000256" key="2">
    <source>
        <dbReference type="PROSITE-ProRule" id="PRU00504"/>
    </source>
</evidence>
<keyword evidence="1" id="KW-0677">Repeat</keyword>
<evidence type="ECO:0000313" key="4">
    <source>
        <dbReference type="Proteomes" id="UP000663866"/>
    </source>
</evidence>
<dbReference type="EMBL" id="CAJOBG010121614">
    <property type="protein sequence ID" value="CAF4780622.1"/>
    <property type="molecule type" value="Genomic_DNA"/>
</dbReference>
<dbReference type="InterPro" id="IPR011042">
    <property type="entry name" value="6-blade_b-propeller_TolB-like"/>
</dbReference>
<dbReference type="Gene3D" id="2.120.10.30">
    <property type="entry name" value="TolB, C-terminal domain"/>
    <property type="match status" value="1"/>
</dbReference>
<evidence type="ECO:0000313" key="3">
    <source>
        <dbReference type="EMBL" id="CAF4780622.1"/>
    </source>
</evidence>
<feature type="non-terminal residue" evidence="3">
    <location>
        <position position="57"/>
    </location>
</feature>